<proteinExistence type="predicted"/>
<dbReference type="Proteomes" id="UP001141552">
    <property type="component" value="Unassembled WGS sequence"/>
</dbReference>
<keyword evidence="2" id="KW-1185">Reference proteome</keyword>
<dbReference type="EMBL" id="JAKUCV010001797">
    <property type="protein sequence ID" value="KAJ4845030.1"/>
    <property type="molecule type" value="Genomic_DNA"/>
</dbReference>
<evidence type="ECO:0000313" key="2">
    <source>
        <dbReference type="Proteomes" id="UP001141552"/>
    </source>
</evidence>
<reference evidence="1" key="2">
    <citation type="journal article" date="2023" name="Plants (Basel)">
        <title>Annotation of the Turnera subulata (Passifloraceae) Draft Genome Reveals the S-Locus Evolved after the Divergence of Turneroideae from Passifloroideae in a Stepwise Manner.</title>
        <authorList>
            <person name="Henning P.M."/>
            <person name="Roalson E.H."/>
            <person name="Mir W."/>
            <person name="McCubbin A.G."/>
            <person name="Shore J.S."/>
        </authorList>
    </citation>
    <scope>NUCLEOTIDE SEQUENCE</scope>
    <source>
        <strain evidence="1">F60SS</strain>
    </source>
</reference>
<protein>
    <submittedName>
        <fullName evidence="1">Uncharacterized protein</fullName>
    </submittedName>
</protein>
<sequence length="121" mass="14287">MAGLLALGLWLEQKEQEERQARRLRCQRVIEMHEEGLMRNKPYCFSRTLDWLAERKCSEFQMELMSLSKVYASTQSYPRRECRSLRKKYDDSSGLPDVRNASVAKMSDLKCHGFELLMTLF</sequence>
<accession>A0A9Q0G9S7</accession>
<comment type="caution">
    <text evidence="1">The sequence shown here is derived from an EMBL/GenBank/DDBJ whole genome shotgun (WGS) entry which is preliminary data.</text>
</comment>
<dbReference type="AlphaFoldDB" id="A0A9Q0G9S7"/>
<evidence type="ECO:0000313" key="1">
    <source>
        <dbReference type="EMBL" id="KAJ4845030.1"/>
    </source>
</evidence>
<gene>
    <name evidence="1" type="ORF">Tsubulata_031432</name>
</gene>
<reference evidence="1" key="1">
    <citation type="submission" date="2022-02" db="EMBL/GenBank/DDBJ databases">
        <authorList>
            <person name="Henning P.M."/>
            <person name="McCubbin A.G."/>
            <person name="Shore J.S."/>
        </authorList>
    </citation>
    <scope>NUCLEOTIDE SEQUENCE</scope>
    <source>
        <strain evidence="1">F60SS</strain>
        <tissue evidence="1">Leaves</tissue>
    </source>
</reference>
<name>A0A9Q0G9S7_9ROSI</name>
<organism evidence="1 2">
    <name type="scientific">Turnera subulata</name>
    <dbReference type="NCBI Taxonomy" id="218843"/>
    <lineage>
        <taxon>Eukaryota</taxon>
        <taxon>Viridiplantae</taxon>
        <taxon>Streptophyta</taxon>
        <taxon>Embryophyta</taxon>
        <taxon>Tracheophyta</taxon>
        <taxon>Spermatophyta</taxon>
        <taxon>Magnoliopsida</taxon>
        <taxon>eudicotyledons</taxon>
        <taxon>Gunneridae</taxon>
        <taxon>Pentapetalae</taxon>
        <taxon>rosids</taxon>
        <taxon>fabids</taxon>
        <taxon>Malpighiales</taxon>
        <taxon>Passifloraceae</taxon>
        <taxon>Turnera</taxon>
    </lineage>
</organism>